<dbReference type="AlphaFoldDB" id="C4R0K0"/>
<protein>
    <submittedName>
        <fullName evidence="1">Uncharacterized protein</fullName>
    </submittedName>
</protein>
<accession>C4R0K0</accession>
<evidence type="ECO:0000313" key="1">
    <source>
        <dbReference type="EMBL" id="CAY69024.1"/>
    </source>
</evidence>
<dbReference type="GeneID" id="8198871"/>
<proteinExistence type="predicted"/>
<organism evidence="1 2">
    <name type="scientific">Komagataella phaffii (strain GS115 / ATCC 20864)</name>
    <name type="common">Yeast</name>
    <name type="synonym">Pichia pastoris</name>
    <dbReference type="NCBI Taxonomy" id="644223"/>
    <lineage>
        <taxon>Eukaryota</taxon>
        <taxon>Fungi</taxon>
        <taxon>Dikarya</taxon>
        <taxon>Ascomycota</taxon>
        <taxon>Saccharomycotina</taxon>
        <taxon>Pichiomycetes</taxon>
        <taxon>Pichiales</taxon>
        <taxon>Pichiaceae</taxon>
        <taxon>Komagataella</taxon>
    </lineage>
</organism>
<dbReference type="KEGG" id="ppa:PAS_chr2-1_0403"/>
<dbReference type="InParanoid" id="C4R0K0"/>
<sequence length="114" mass="12927">MASTIESADYCSFSTVCKMWHFSYCGERYRCPSIGCILKRQVESSPWKILPVAGKISQPRRSSQRKELHLVLRDGVLVNSKPQCKRSYRSAMAACWSHETHRSTGEVLLSCAVQ</sequence>
<dbReference type="RefSeq" id="XP_002491304.1">
    <property type="nucleotide sequence ID" value="XM_002491259.1"/>
</dbReference>
<dbReference type="EMBL" id="FN392320">
    <property type="protein sequence ID" value="CAY69024.1"/>
    <property type="molecule type" value="Genomic_DNA"/>
</dbReference>
<dbReference type="Proteomes" id="UP000000314">
    <property type="component" value="Chromosome 2"/>
</dbReference>
<reference evidence="1 2" key="1">
    <citation type="journal article" date="2009" name="Nat. Biotechnol.">
        <title>Genome sequence of the recombinant protein production host Pichia pastoris.</title>
        <authorList>
            <person name="De Schutter K."/>
            <person name="Lin Y.C."/>
            <person name="Tiels P."/>
            <person name="Van Hecke A."/>
            <person name="Glinka S."/>
            <person name="Weber-Lehmann J."/>
            <person name="Rouze P."/>
            <person name="Van de Peer Y."/>
            <person name="Callewaert N."/>
        </authorList>
    </citation>
    <scope>NUCLEOTIDE SEQUENCE [LARGE SCALE GENOMIC DNA]</scope>
    <source>
        <strain evidence="2">GS115 / ATCC 20864</strain>
    </source>
</reference>
<name>C4R0K0_KOMPG</name>
<dbReference type="HOGENOM" id="CLU_2121946_0_0_1"/>
<keyword evidence="2" id="KW-1185">Reference proteome</keyword>
<evidence type="ECO:0000313" key="2">
    <source>
        <dbReference type="Proteomes" id="UP000000314"/>
    </source>
</evidence>
<gene>
    <name evidence="1" type="ordered locus">PAS_chr2-1_0403</name>
</gene>